<evidence type="ECO:0000313" key="1">
    <source>
        <dbReference type="EMBL" id="QEW02136.1"/>
    </source>
</evidence>
<dbReference type="Proteomes" id="UP000325516">
    <property type="component" value="Chromosome"/>
</dbReference>
<dbReference type="Pfam" id="PF06267">
    <property type="entry name" value="DUF1028"/>
    <property type="match status" value="1"/>
</dbReference>
<dbReference type="EMBL" id="CP044232">
    <property type="protein sequence ID" value="QEW02136.1"/>
    <property type="molecule type" value="Genomic_DNA"/>
</dbReference>
<dbReference type="SUPFAM" id="SSF56235">
    <property type="entry name" value="N-terminal nucleophile aminohydrolases (Ntn hydrolases)"/>
    <property type="match status" value="1"/>
</dbReference>
<dbReference type="InterPro" id="IPR010430">
    <property type="entry name" value="DUF1028"/>
</dbReference>
<dbReference type="PANTHER" id="PTHR39328:SF1">
    <property type="entry name" value="BLL2871 PROTEIN"/>
    <property type="match status" value="1"/>
</dbReference>
<protein>
    <submittedName>
        <fullName evidence="1">DUF1028 domain-containing protein</fullName>
    </submittedName>
</protein>
<dbReference type="RefSeq" id="WP_150923738.1">
    <property type="nucleotide sequence ID" value="NZ_CP044232.1"/>
</dbReference>
<dbReference type="InterPro" id="IPR029055">
    <property type="entry name" value="Ntn_hydrolases_N"/>
</dbReference>
<reference evidence="2" key="1">
    <citation type="submission" date="2019-09" db="EMBL/GenBank/DDBJ databases">
        <title>Mumia zhuanghuii sp. nov. isolated from the intestinal contents of plateau pika (Ochotona curzoniae) in the Qinghai-Tibet plateau of China.</title>
        <authorList>
            <person name="Tian Z."/>
        </authorList>
    </citation>
    <scope>NUCLEOTIDE SEQUENCE [LARGE SCALE GENOMIC DNA]</scope>
    <source>
        <strain evidence="2">L-031</strain>
    </source>
</reference>
<keyword evidence="2" id="KW-1185">Reference proteome</keyword>
<proteinExistence type="predicted"/>
<dbReference type="PANTHER" id="PTHR39328">
    <property type="entry name" value="BLL2871 PROTEIN"/>
    <property type="match status" value="1"/>
</dbReference>
<gene>
    <name evidence="1" type="ORF">F6J85_02835</name>
</gene>
<name>A0A5J6L162_9MICO</name>
<evidence type="ECO:0000313" key="2">
    <source>
        <dbReference type="Proteomes" id="UP000325516"/>
    </source>
</evidence>
<organism evidence="1 2">
    <name type="scientific">Microbacterium lushaniae</name>
    <dbReference type="NCBI Taxonomy" id="2614639"/>
    <lineage>
        <taxon>Bacteria</taxon>
        <taxon>Bacillati</taxon>
        <taxon>Actinomycetota</taxon>
        <taxon>Actinomycetes</taxon>
        <taxon>Micrococcales</taxon>
        <taxon>Microbacteriaceae</taxon>
        <taxon>Microbacterium</taxon>
    </lineage>
</organism>
<dbReference type="Gene3D" id="3.60.20.10">
    <property type="entry name" value="Glutamine Phosphoribosylpyrophosphate, subunit 1, domain 1"/>
    <property type="match status" value="1"/>
</dbReference>
<accession>A0A5J6L162</accession>
<dbReference type="KEGG" id="mlz:F6J85_02835"/>
<dbReference type="AlphaFoldDB" id="A0A5J6L162"/>
<sequence length="219" mass="22176">MTYTVLARDPRGGLIGAATASRSLAVGNAVIAVDPRVGAVASQAWTNRALRGFLLERLGAGDAAADAVGMIGEQDDRPELRQVAALTWAGAPAAFTGAQTSGWAGHLVLPDGVVAGNLLADAGVLAAMATALSSPPAEPDALEFARHLVAVLARGEQAGGDLRGRQSAAVLVARAEGDIVVDLRVDDDPDPVTELARLVDVRASDAADLSSPGALPPPR</sequence>